<dbReference type="InterPro" id="IPR000719">
    <property type="entry name" value="Prot_kinase_dom"/>
</dbReference>
<dbReference type="PROSITE" id="PS50011">
    <property type="entry name" value="PROTEIN_KINASE_DOM"/>
    <property type="match status" value="1"/>
</dbReference>
<dbReference type="AlphaFoldDB" id="A0A370TVK2"/>
<dbReference type="RefSeq" id="XP_031872212.1">
    <property type="nucleotide sequence ID" value="XM_032012519.1"/>
</dbReference>
<dbReference type="GO" id="GO:0005524">
    <property type="term" value="F:ATP binding"/>
    <property type="evidence" value="ECO:0007669"/>
    <property type="project" value="InterPro"/>
</dbReference>
<dbReference type="Proteomes" id="UP000254866">
    <property type="component" value="Unassembled WGS sequence"/>
</dbReference>
<dbReference type="Gene3D" id="1.10.510.10">
    <property type="entry name" value="Transferase(Phosphotransferase) domain 1"/>
    <property type="match status" value="1"/>
</dbReference>
<evidence type="ECO:0000313" key="3">
    <source>
        <dbReference type="Proteomes" id="UP000254866"/>
    </source>
</evidence>
<comment type="caution">
    <text evidence="2">The sequence shown here is derived from an EMBL/GenBank/DDBJ whole genome shotgun (WGS) entry which is preliminary data.</text>
</comment>
<evidence type="ECO:0000313" key="2">
    <source>
        <dbReference type="EMBL" id="RDL39556.1"/>
    </source>
</evidence>
<dbReference type="SUPFAM" id="SSF56112">
    <property type="entry name" value="Protein kinase-like (PK-like)"/>
    <property type="match status" value="1"/>
</dbReference>
<sequence length="178" mass="19773">MSILITLTVHRPQASPTTKDVSYTDPSKEPIEPKTDELQALIYTLVAGTSSNLIGVGVFTHLYDLGDRRVRKGPAPDLDNLDLAIKPVRREGESHSHLGDYPRVIKCLAKENLFVDLKYAPHGHVESCLKSHCDTSEECRIRFAQEVIEAAVFIDSRGIIHSDLAACQFLLNDTLHVD</sequence>
<keyword evidence="3" id="KW-1185">Reference proteome</keyword>
<evidence type="ECO:0000259" key="1">
    <source>
        <dbReference type="PROSITE" id="PS50011"/>
    </source>
</evidence>
<name>A0A370TVK2_9HELO</name>
<accession>A0A370TVK2</accession>
<gene>
    <name evidence="2" type="ORF">BP5553_03896</name>
</gene>
<organism evidence="2 3">
    <name type="scientific">Venustampulla echinocandica</name>
    <dbReference type="NCBI Taxonomy" id="2656787"/>
    <lineage>
        <taxon>Eukaryota</taxon>
        <taxon>Fungi</taxon>
        <taxon>Dikarya</taxon>
        <taxon>Ascomycota</taxon>
        <taxon>Pezizomycotina</taxon>
        <taxon>Leotiomycetes</taxon>
        <taxon>Helotiales</taxon>
        <taxon>Pleuroascaceae</taxon>
        <taxon>Venustampulla</taxon>
    </lineage>
</organism>
<dbReference type="InterPro" id="IPR001245">
    <property type="entry name" value="Ser-Thr/Tyr_kinase_cat_dom"/>
</dbReference>
<reference evidence="2 3" key="1">
    <citation type="journal article" date="2018" name="IMA Fungus">
        <title>IMA Genome-F 9: Draft genome sequence of Annulohypoxylon stygium, Aspergillus mulundensis, Berkeleyomyces basicola (syn. Thielaviopsis basicola), Ceratocystis smalleyi, two Cercospora beticola strains, Coleophoma cylindrospora, Fusarium fracticaudum, Phialophora cf. hyalina, and Morchella septimelata.</title>
        <authorList>
            <person name="Wingfield B.D."/>
            <person name="Bills G.F."/>
            <person name="Dong Y."/>
            <person name="Huang W."/>
            <person name="Nel W.J."/>
            <person name="Swalarsk-Parry B.S."/>
            <person name="Vaghefi N."/>
            <person name="Wilken P.M."/>
            <person name="An Z."/>
            <person name="de Beer Z.W."/>
            <person name="De Vos L."/>
            <person name="Chen L."/>
            <person name="Duong T.A."/>
            <person name="Gao Y."/>
            <person name="Hammerbacher A."/>
            <person name="Kikkert J.R."/>
            <person name="Li Y."/>
            <person name="Li H."/>
            <person name="Li K."/>
            <person name="Li Q."/>
            <person name="Liu X."/>
            <person name="Ma X."/>
            <person name="Naidoo K."/>
            <person name="Pethybridge S.J."/>
            <person name="Sun J."/>
            <person name="Steenkamp E.T."/>
            <person name="van der Nest M.A."/>
            <person name="van Wyk S."/>
            <person name="Wingfield M.J."/>
            <person name="Xiong C."/>
            <person name="Yue Q."/>
            <person name="Zhang X."/>
        </authorList>
    </citation>
    <scope>NUCLEOTIDE SEQUENCE [LARGE SCALE GENOMIC DNA]</scope>
    <source>
        <strain evidence="2 3">BP 5553</strain>
    </source>
</reference>
<dbReference type="OrthoDB" id="1668230at2759"/>
<dbReference type="GeneID" id="43596745"/>
<dbReference type="InterPro" id="IPR011009">
    <property type="entry name" value="Kinase-like_dom_sf"/>
</dbReference>
<dbReference type="EMBL" id="NPIC01000002">
    <property type="protein sequence ID" value="RDL39556.1"/>
    <property type="molecule type" value="Genomic_DNA"/>
</dbReference>
<proteinExistence type="predicted"/>
<dbReference type="Pfam" id="PF07714">
    <property type="entry name" value="PK_Tyr_Ser-Thr"/>
    <property type="match status" value="1"/>
</dbReference>
<protein>
    <recommendedName>
        <fullName evidence="1">Protein kinase domain-containing protein</fullName>
    </recommendedName>
</protein>
<feature type="domain" description="Protein kinase" evidence="1">
    <location>
        <begin position="48"/>
        <end position="178"/>
    </location>
</feature>
<dbReference type="GO" id="GO:0004672">
    <property type="term" value="F:protein kinase activity"/>
    <property type="evidence" value="ECO:0007669"/>
    <property type="project" value="InterPro"/>
</dbReference>